<evidence type="ECO:0000256" key="5">
    <source>
        <dbReference type="SAM" id="Phobius"/>
    </source>
</evidence>
<protein>
    <submittedName>
        <fullName evidence="7">DMT family transporter</fullName>
    </submittedName>
</protein>
<keyword evidence="3 5" id="KW-1133">Transmembrane helix</keyword>
<dbReference type="Proteomes" id="UP001230496">
    <property type="component" value="Chromosome"/>
</dbReference>
<comment type="subcellular location">
    <subcellularLocation>
        <location evidence="1">Membrane</location>
        <topology evidence="1">Multi-pass membrane protein</topology>
    </subcellularLocation>
</comment>
<keyword evidence="2 5" id="KW-0812">Transmembrane</keyword>
<feature type="transmembrane region" description="Helical" evidence="5">
    <location>
        <begin position="34"/>
        <end position="52"/>
    </location>
</feature>
<reference evidence="7 8" key="1">
    <citation type="submission" date="2023-08" db="EMBL/GenBank/DDBJ databases">
        <title>Comparative genomics and taxonomic characterization of three novel marine species of genus Marivirga.</title>
        <authorList>
            <person name="Muhammad N."/>
            <person name="Kim S.-G."/>
        </authorList>
    </citation>
    <scope>NUCLEOTIDE SEQUENCE [LARGE SCALE GENOMIC DNA]</scope>
    <source>
        <strain evidence="7 8">BDSF4-3</strain>
    </source>
</reference>
<evidence type="ECO:0000256" key="2">
    <source>
        <dbReference type="ARBA" id="ARBA00022692"/>
    </source>
</evidence>
<feature type="transmembrane region" description="Helical" evidence="5">
    <location>
        <begin position="140"/>
        <end position="160"/>
    </location>
</feature>
<evidence type="ECO:0000259" key="6">
    <source>
        <dbReference type="Pfam" id="PF00892"/>
    </source>
</evidence>
<feature type="domain" description="EamA" evidence="6">
    <location>
        <begin position="3"/>
        <end position="131"/>
    </location>
</feature>
<name>A0AA51NEN6_9BACT</name>
<dbReference type="AlphaFoldDB" id="A0AA51NEN6"/>
<evidence type="ECO:0000256" key="3">
    <source>
        <dbReference type="ARBA" id="ARBA00022989"/>
    </source>
</evidence>
<evidence type="ECO:0000313" key="8">
    <source>
        <dbReference type="Proteomes" id="UP001230496"/>
    </source>
</evidence>
<feature type="transmembrane region" description="Helical" evidence="5">
    <location>
        <begin position="200"/>
        <end position="217"/>
    </location>
</feature>
<dbReference type="RefSeq" id="WP_308351536.1">
    <property type="nucleotide sequence ID" value="NZ_CP129971.1"/>
</dbReference>
<proteinExistence type="predicted"/>
<evidence type="ECO:0000313" key="7">
    <source>
        <dbReference type="EMBL" id="WMN13061.1"/>
    </source>
</evidence>
<evidence type="ECO:0000256" key="4">
    <source>
        <dbReference type="ARBA" id="ARBA00023136"/>
    </source>
</evidence>
<keyword evidence="4 5" id="KW-0472">Membrane</keyword>
<dbReference type="InterPro" id="IPR000620">
    <property type="entry name" value="EamA_dom"/>
</dbReference>
<feature type="transmembrane region" description="Helical" evidence="5">
    <location>
        <begin position="118"/>
        <end position="134"/>
    </location>
</feature>
<feature type="transmembrane region" description="Helical" evidence="5">
    <location>
        <begin position="172"/>
        <end position="194"/>
    </location>
</feature>
<dbReference type="PANTHER" id="PTHR22911:SF6">
    <property type="entry name" value="SOLUTE CARRIER FAMILY 35 MEMBER G1"/>
    <property type="match status" value="1"/>
</dbReference>
<organism evidence="7 8">
    <name type="scientific">Marivirga salinarum</name>
    <dbReference type="NCBI Taxonomy" id="3059078"/>
    <lineage>
        <taxon>Bacteria</taxon>
        <taxon>Pseudomonadati</taxon>
        <taxon>Bacteroidota</taxon>
        <taxon>Cytophagia</taxon>
        <taxon>Cytophagales</taxon>
        <taxon>Marivirgaceae</taxon>
        <taxon>Marivirga</taxon>
    </lineage>
</organism>
<feature type="transmembrane region" description="Helical" evidence="5">
    <location>
        <begin position="5"/>
        <end position="22"/>
    </location>
</feature>
<keyword evidence="8" id="KW-1185">Reference proteome</keyword>
<accession>A0AA51NEN6</accession>
<dbReference type="PANTHER" id="PTHR22911">
    <property type="entry name" value="ACYL-MALONYL CONDENSING ENZYME-RELATED"/>
    <property type="match status" value="1"/>
</dbReference>
<dbReference type="Pfam" id="PF00892">
    <property type="entry name" value="EamA"/>
    <property type="match status" value="2"/>
</dbReference>
<dbReference type="EMBL" id="CP129971">
    <property type="protein sequence ID" value="WMN13061.1"/>
    <property type="molecule type" value="Genomic_DNA"/>
</dbReference>
<feature type="transmembrane region" description="Helical" evidence="5">
    <location>
        <begin position="87"/>
        <end position="109"/>
    </location>
</feature>
<sequence>MNKGILYMIIAGFLFATMNVFVKMLPNIPATEIVFFRSLISFVMSFVYLRSIGVPVMGNNKKLLIARGAVGAVALTMYFYTLQNIPLGSAVTMQFLSPIFTSILGVFIVKEKVHPKQWIFYIMAFAGLIIIQGFDPRISIQMFAIGIGSSIMAGLAYNIIRKINKTEHPMVVVFYFPLVTTPLTGLYSAFNWVMPSGIEWLILLAIGVLTQFAQYFMTMSYQSEDLSKVASLKYLTIVYALGYGYVFFDETYNWIVFSGIALILAGVILNVWFKNKIGKA</sequence>
<feature type="transmembrane region" description="Helical" evidence="5">
    <location>
        <begin position="64"/>
        <end position="81"/>
    </location>
</feature>
<dbReference type="SUPFAM" id="SSF103481">
    <property type="entry name" value="Multidrug resistance efflux transporter EmrE"/>
    <property type="match status" value="2"/>
</dbReference>
<dbReference type="GO" id="GO:0016020">
    <property type="term" value="C:membrane"/>
    <property type="evidence" value="ECO:0007669"/>
    <property type="project" value="UniProtKB-SubCell"/>
</dbReference>
<gene>
    <name evidence="7" type="ORF">QYS49_26740</name>
</gene>
<dbReference type="Gene3D" id="1.10.3730.20">
    <property type="match status" value="2"/>
</dbReference>
<evidence type="ECO:0000256" key="1">
    <source>
        <dbReference type="ARBA" id="ARBA00004141"/>
    </source>
</evidence>
<feature type="transmembrane region" description="Helical" evidence="5">
    <location>
        <begin position="254"/>
        <end position="273"/>
    </location>
</feature>
<dbReference type="KEGG" id="msaa:QYS49_26740"/>
<dbReference type="InterPro" id="IPR037185">
    <property type="entry name" value="EmrE-like"/>
</dbReference>
<feature type="transmembrane region" description="Helical" evidence="5">
    <location>
        <begin position="229"/>
        <end position="248"/>
    </location>
</feature>
<feature type="domain" description="EamA" evidence="6">
    <location>
        <begin position="146"/>
        <end position="271"/>
    </location>
</feature>